<dbReference type="AlphaFoldDB" id="L0L3E0"/>
<keyword evidence="2" id="KW-0614">Plasmid</keyword>
<keyword evidence="3" id="KW-1185">Reference proteome</keyword>
<keyword evidence="1" id="KW-0812">Transmembrane</keyword>
<proteinExistence type="predicted"/>
<sequence>MAAKINSFESEQIEWLAFLAAVSVGVLNGFDIGSKANRMRRAWRKLNAAVLRYEGIPGQGIENVIKAYEEGEMIIGDVKEEPK</sequence>
<dbReference type="RefSeq" id="WP_015313956.1">
    <property type="nucleotide sequence ID" value="NC_019972.1"/>
</dbReference>
<dbReference type="HOGENOM" id="CLU_2534694_0_0_2"/>
<dbReference type="EMBL" id="CP003363">
    <property type="protein sequence ID" value="AGB50824.1"/>
    <property type="molecule type" value="Genomic_DNA"/>
</dbReference>
<geneLocation type="plasmid" evidence="2 3">
    <name>pMETHO01</name>
</geneLocation>
<dbReference type="GeneID" id="14401656"/>
<protein>
    <submittedName>
        <fullName evidence="2">Uncharacterized protein</fullName>
    </submittedName>
</protein>
<evidence type="ECO:0000313" key="2">
    <source>
        <dbReference type="EMBL" id="AGB50824.1"/>
    </source>
</evidence>
<evidence type="ECO:0000313" key="3">
    <source>
        <dbReference type="Proteomes" id="UP000010866"/>
    </source>
</evidence>
<dbReference type="Proteomes" id="UP000010866">
    <property type="component" value="Plasmid pMETHO01"/>
</dbReference>
<reference evidence="3" key="1">
    <citation type="submission" date="2012-02" db="EMBL/GenBank/DDBJ databases">
        <title>Complete sequence of plasmid of Methanomethylovorans hollandica DSM 15978.</title>
        <authorList>
            <person name="Lucas S."/>
            <person name="Copeland A."/>
            <person name="Lapidus A."/>
            <person name="Glavina del Rio T."/>
            <person name="Dalin E."/>
            <person name="Tice H."/>
            <person name="Bruce D."/>
            <person name="Goodwin L."/>
            <person name="Pitluck S."/>
            <person name="Peters L."/>
            <person name="Mikhailova N."/>
            <person name="Held B."/>
            <person name="Kyrpides N."/>
            <person name="Mavromatis K."/>
            <person name="Ivanova N."/>
            <person name="Brettin T."/>
            <person name="Detter J.C."/>
            <person name="Han C."/>
            <person name="Larimer F."/>
            <person name="Land M."/>
            <person name="Hauser L."/>
            <person name="Markowitz V."/>
            <person name="Cheng J.-F."/>
            <person name="Hugenholtz P."/>
            <person name="Woyke T."/>
            <person name="Wu D."/>
            <person name="Spring S."/>
            <person name="Schroeder M."/>
            <person name="Brambilla E."/>
            <person name="Klenk H.-P."/>
            <person name="Eisen J.A."/>
        </authorList>
    </citation>
    <scope>NUCLEOTIDE SEQUENCE [LARGE SCALE GENOMIC DNA]</scope>
    <source>
        <strain evidence="3">DSM 15978 / NBRC 107637 / DMS1</strain>
        <plasmid evidence="3">Plasmid pMETHO01</plasmid>
    </source>
</reference>
<gene>
    <name evidence="2" type="ordered locus">Metho_2694</name>
</gene>
<feature type="transmembrane region" description="Helical" evidence="1">
    <location>
        <begin position="15"/>
        <end position="34"/>
    </location>
</feature>
<keyword evidence="1" id="KW-1133">Transmembrane helix</keyword>
<organism evidence="2 3">
    <name type="scientific">Methanomethylovorans hollandica (strain DSM 15978 / NBRC 107637 / DMS1)</name>
    <dbReference type="NCBI Taxonomy" id="867904"/>
    <lineage>
        <taxon>Archaea</taxon>
        <taxon>Methanobacteriati</taxon>
        <taxon>Methanobacteriota</taxon>
        <taxon>Stenosarchaea group</taxon>
        <taxon>Methanomicrobia</taxon>
        <taxon>Methanosarcinales</taxon>
        <taxon>Methanosarcinaceae</taxon>
        <taxon>Methanomethylovorans</taxon>
    </lineage>
</organism>
<name>L0L3E0_METHD</name>
<keyword evidence="1" id="KW-0472">Membrane</keyword>
<evidence type="ECO:0000256" key="1">
    <source>
        <dbReference type="SAM" id="Phobius"/>
    </source>
</evidence>
<accession>L0L3E0</accession>
<dbReference type="KEGG" id="mhz:Metho_2694"/>